<comment type="caution">
    <text evidence="1">The sequence shown here is derived from an EMBL/GenBank/DDBJ whole genome shotgun (WGS) entry which is preliminary data.</text>
</comment>
<sequence>GIIAGTVVDLAGQIGRAVLAVPLPARRVRACPRVVKRAISKHRAKVGIDRNSYRITIHIEVLNQGLTTPAKT</sequence>
<keyword evidence="2" id="KW-1185">Reference proteome</keyword>
<dbReference type="RefSeq" id="WP_203236785.1">
    <property type="nucleotide sequence ID" value="NZ_QZFU01000019.1"/>
</dbReference>
<organism evidence="1 2">
    <name type="scientific">Nocardia panacis</name>
    <dbReference type="NCBI Taxonomy" id="2340916"/>
    <lineage>
        <taxon>Bacteria</taxon>
        <taxon>Bacillati</taxon>
        <taxon>Actinomycetota</taxon>
        <taxon>Actinomycetes</taxon>
        <taxon>Mycobacteriales</taxon>
        <taxon>Nocardiaceae</taxon>
        <taxon>Nocardia</taxon>
    </lineage>
</organism>
<name>A0A3A4KQH6_9NOCA</name>
<dbReference type="AlphaFoldDB" id="A0A3A4KQH6"/>
<dbReference type="Proteomes" id="UP000266677">
    <property type="component" value="Unassembled WGS sequence"/>
</dbReference>
<proteinExistence type="predicted"/>
<accession>A0A3A4KQH6</accession>
<gene>
    <name evidence="1" type="ORF">D5S18_18100</name>
</gene>
<evidence type="ECO:0000313" key="1">
    <source>
        <dbReference type="EMBL" id="RJO75260.1"/>
    </source>
</evidence>
<reference evidence="1 2" key="1">
    <citation type="submission" date="2018-09" db="EMBL/GenBank/DDBJ databases">
        <title>YIM PH21274 draft genome.</title>
        <authorList>
            <person name="Miao C."/>
        </authorList>
    </citation>
    <scope>NUCLEOTIDE SEQUENCE [LARGE SCALE GENOMIC DNA]</scope>
    <source>
        <strain evidence="1 2">YIM PH 21724</strain>
    </source>
</reference>
<feature type="non-terminal residue" evidence="1">
    <location>
        <position position="1"/>
    </location>
</feature>
<protein>
    <submittedName>
        <fullName evidence="1">Uncharacterized protein</fullName>
    </submittedName>
</protein>
<evidence type="ECO:0000313" key="2">
    <source>
        <dbReference type="Proteomes" id="UP000266677"/>
    </source>
</evidence>
<dbReference type="EMBL" id="QZFU01000019">
    <property type="protein sequence ID" value="RJO75260.1"/>
    <property type="molecule type" value="Genomic_DNA"/>
</dbReference>